<dbReference type="NCBIfam" id="TIGR03086">
    <property type="entry name" value="TIGR03086 family metal-binding protein"/>
    <property type="match status" value="1"/>
</dbReference>
<protein>
    <submittedName>
        <fullName evidence="2">TIGR03086 family protein</fullName>
    </submittedName>
</protein>
<dbReference type="Pfam" id="PF11716">
    <property type="entry name" value="MDMPI_N"/>
    <property type="match status" value="1"/>
</dbReference>
<gene>
    <name evidence="2" type="ORF">G9272_39960</name>
</gene>
<dbReference type="AlphaFoldDB" id="A0A6M4X0G8"/>
<dbReference type="EMBL" id="CP049838">
    <property type="protein sequence ID" value="QJT05739.1"/>
    <property type="molecule type" value="Genomic_DNA"/>
</dbReference>
<dbReference type="InterPro" id="IPR017517">
    <property type="entry name" value="Maleyloyr_isom"/>
</dbReference>
<feature type="domain" description="Mycothiol-dependent maleylpyruvate isomerase metal-binding" evidence="1">
    <location>
        <begin position="30"/>
        <end position="149"/>
    </location>
</feature>
<dbReference type="NCBIfam" id="TIGR03083">
    <property type="entry name" value="maleylpyruvate isomerase family mycothiol-dependent enzyme"/>
    <property type="match status" value="1"/>
</dbReference>
<proteinExistence type="predicted"/>
<dbReference type="SUPFAM" id="SSF109854">
    <property type="entry name" value="DinB/YfiT-like putative metalloenzymes"/>
    <property type="match status" value="1"/>
</dbReference>
<keyword evidence="3" id="KW-1185">Reference proteome</keyword>
<accession>A0A6M4X0G8</accession>
<dbReference type="InterPro" id="IPR034660">
    <property type="entry name" value="DinB/YfiT-like"/>
</dbReference>
<evidence type="ECO:0000313" key="2">
    <source>
        <dbReference type="EMBL" id="QJT05739.1"/>
    </source>
</evidence>
<dbReference type="RefSeq" id="WP_171401057.1">
    <property type="nucleotide sequence ID" value="NZ_CP049838.1"/>
</dbReference>
<reference evidence="2" key="1">
    <citation type="submission" date="2020-03" db="EMBL/GenBank/DDBJ databases">
        <title>Molecular networking-based the target discovery of potent antiproliferative macrolactams: 5/6/7/16 polycyclic ansamycins and glycosylated trienomycin from Streptomyces cacaoi subsp. asoensis.</title>
        <authorList>
            <person name="Liu L.-L."/>
        </authorList>
    </citation>
    <scope>NUCLEOTIDE SEQUENCE [LARGE SCALE GENOMIC DNA]</scope>
    <source>
        <strain evidence="2">H2S5</strain>
    </source>
</reference>
<dbReference type="GO" id="GO:0046872">
    <property type="term" value="F:metal ion binding"/>
    <property type="evidence" value="ECO:0007669"/>
    <property type="project" value="InterPro"/>
</dbReference>
<evidence type="ECO:0000259" key="1">
    <source>
        <dbReference type="Pfam" id="PF11716"/>
    </source>
</evidence>
<dbReference type="Gene3D" id="1.20.120.450">
    <property type="entry name" value="dinb family like domain"/>
    <property type="match status" value="1"/>
</dbReference>
<dbReference type="InterPro" id="IPR024344">
    <property type="entry name" value="MDMPI_metal-binding"/>
</dbReference>
<evidence type="ECO:0000313" key="3">
    <source>
        <dbReference type="Proteomes" id="UP000502665"/>
    </source>
</evidence>
<dbReference type="Proteomes" id="UP000502665">
    <property type="component" value="Chromosome"/>
</dbReference>
<dbReference type="InterPro" id="IPR017520">
    <property type="entry name" value="CHP03086"/>
</dbReference>
<name>A0A6M4X0G8_9ACTN</name>
<sequence length="215" mass="22226">MVDKAAGAEEAVTADRADGVGTPGIEVLTGAHAYLREVVAAVGDEQWGAATPCDAWTVRQVLNHARIDQQGYGLALTGGRPDSDPFHPADALDGDPAAELAKVLDAVAEAYAGLPADTEQVPTPLGPLPLPLAIGAAAMDAAVHAWDIAVATGQDRPLPAGTAEGIGPTAEHLVDHLRDSFKVFAPARETPDGHDRSATLLAFLGRDPRWSPRAS</sequence>
<organism evidence="2 3">
    <name type="scientific">Streptomyces asoensis</name>
    <dbReference type="NCBI Taxonomy" id="249586"/>
    <lineage>
        <taxon>Bacteria</taxon>
        <taxon>Bacillati</taxon>
        <taxon>Actinomycetota</taxon>
        <taxon>Actinomycetes</taxon>
        <taxon>Kitasatosporales</taxon>
        <taxon>Streptomycetaceae</taxon>
        <taxon>Streptomyces</taxon>
    </lineage>
</organism>